<evidence type="ECO:0000256" key="4">
    <source>
        <dbReference type="ARBA" id="ARBA00022692"/>
    </source>
</evidence>
<gene>
    <name evidence="11 12 13" type="primary">LOC110988547</name>
</gene>
<keyword evidence="4 8" id="KW-0812">Transmembrane</keyword>
<evidence type="ECO:0000256" key="5">
    <source>
        <dbReference type="ARBA" id="ARBA00022989"/>
    </source>
</evidence>
<feature type="transmembrane region" description="Helical" evidence="8">
    <location>
        <begin position="504"/>
        <end position="526"/>
    </location>
</feature>
<evidence type="ECO:0000256" key="2">
    <source>
        <dbReference type="ARBA" id="ARBA00008335"/>
    </source>
</evidence>
<keyword evidence="5 8" id="KW-1133">Transmembrane helix</keyword>
<dbReference type="RefSeq" id="XP_022107879.1">
    <property type="nucleotide sequence ID" value="XM_022252187.1"/>
</dbReference>
<dbReference type="PROSITE" id="PS00217">
    <property type="entry name" value="SUGAR_TRANSPORT_2"/>
    <property type="match status" value="1"/>
</dbReference>
<dbReference type="KEGG" id="aplc:110988547"/>
<dbReference type="OrthoDB" id="3936150at2759"/>
<dbReference type="InterPro" id="IPR020846">
    <property type="entry name" value="MFS_dom"/>
</dbReference>
<dbReference type="SUPFAM" id="SSF103473">
    <property type="entry name" value="MFS general substrate transporter"/>
    <property type="match status" value="1"/>
</dbReference>
<feature type="transmembrane region" description="Helical" evidence="8">
    <location>
        <begin position="208"/>
        <end position="230"/>
    </location>
</feature>
<dbReference type="GO" id="GO:0016020">
    <property type="term" value="C:membrane"/>
    <property type="evidence" value="ECO:0007669"/>
    <property type="project" value="UniProtKB-SubCell"/>
</dbReference>
<dbReference type="PANTHER" id="PTHR23511:SF34">
    <property type="entry name" value="SYNAPTIC VESICLE GLYCOPROTEIN 2"/>
    <property type="match status" value="1"/>
</dbReference>
<evidence type="ECO:0000259" key="9">
    <source>
        <dbReference type="PROSITE" id="PS50850"/>
    </source>
</evidence>
<evidence type="ECO:0000256" key="6">
    <source>
        <dbReference type="ARBA" id="ARBA00023136"/>
    </source>
</evidence>
<evidence type="ECO:0000313" key="10">
    <source>
        <dbReference type="Proteomes" id="UP000694845"/>
    </source>
</evidence>
<dbReference type="RefSeq" id="XP_022107880.1">
    <property type="nucleotide sequence ID" value="XM_022252188.1"/>
</dbReference>
<feature type="transmembrane region" description="Helical" evidence="8">
    <location>
        <begin position="532"/>
        <end position="551"/>
    </location>
</feature>
<sequence length="560" mass="62231">MSDNMEQPEESGTGSSEEFTDNYQLALLDPRQEMKGDEKQRLLHESSDQGSQDQEHLIETDPEKLGNYDEALEKAGFGKFHVLLVILCGWANASDAVEILSVSFLLPAAEKDLELTSYRKGVLSAIIFVGMLVGGYMWGALADINGRRRTLLFSLTTNAFFGLMSSLSQIYWLFLLMRFMSGVGVGGSIPVIFSYCGEFQPRQKRGMMISVVAMFWMAGNIVAAALALVVIPSDIGYSNPDGFSYNSWRIFVALCTLPALTSILTFFLMPESPKYLLENGRADEALEVLKTVYSWNKWDDRANYPMETLKPSGRSRTLPTDHEGRGSWRDRLIESGENVKISFRMTAKLFQKPLTWATVPLLLIIWTISFGYYGLWMWMPQLFLQSETGNGSVCNVSPEDVNTTTGGLQPGDRSIYLDSFYTSLSNLPGNLVAIFLVDVLGRKTLMSASLLLSGVIVFFIWFVSTRLEVLIVFCCFGGVSVITWNILNVLAVEIYPTHMRSTAFGVQGVVNRVASIVSNLVFGILIQTHCTVNILLVAALLIFGGLMTFTLPRTTKISLQ</sequence>
<dbReference type="RefSeq" id="XP_022107881.1">
    <property type="nucleotide sequence ID" value="XM_022252189.1"/>
</dbReference>
<feature type="transmembrane region" description="Helical" evidence="8">
    <location>
        <begin position="179"/>
        <end position="196"/>
    </location>
</feature>
<dbReference type="Gene3D" id="1.20.1250.20">
    <property type="entry name" value="MFS general substrate transporter like domains"/>
    <property type="match status" value="1"/>
</dbReference>
<keyword evidence="3" id="KW-0813">Transport</keyword>
<feature type="transmembrane region" description="Helical" evidence="8">
    <location>
        <begin position="121"/>
        <end position="139"/>
    </location>
</feature>
<protein>
    <submittedName>
        <fullName evidence="11 12">Synaptic vesicle glycoprotein 2C-like isoform X1</fullName>
    </submittedName>
</protein>
<reference evidence="11 12" key="1">
    <citation type="submission" date="2025-04" db="UniProtKB">
        <authorList>
            <consortium name="RefSeq"/>
        </authorList>
    </citation>
    <scope>IDENTIFICATION</scope>
</reference>
<dbReference type="PROSITE" id="PS00216">
    <property type="entry name" value="SUGAR_TRANSPORT_1"/>
    <property type="match status" value="1"/>
</dbReference>
<accession>A0A8B7ZSQ3</accession>
<dbReference type="FunFam" id="1.20.1250.20:FF:000232">
    <property type="entry name" value="Organic cation/carnitine transporter 7"/>
    <property type="match status" value="1"/>
</dbReference>
<dbReference type="GeneID" id="110988547"/>
<evidence type="ECO:0000313" key="12">
    <source>
        <dbReference type="RefSeq" id="XP_022107880.1"/>
    </source>
</evidence>
<proteinExistence type="inferred from homology"/>
<comment type="subcellular location">
    <subcellularLocation>
        <location evidence="1">Membrane</location>
        <topology evidence="1">Multi-pass membrane protein</topology>
    </subcellularLocation>
</comment>
<evidence type="ECO:0000313" key="13">
    <source>
        <dbReference type="RefSeq" id="XP_022107881.1"/>
    </source>
</evidence>
<dbReference type="Pfam" id="PF00083">
    <property type="entry name" value="Sugar_tr"/>
    <property type="match status" value="1"/>
</dbReference>
<comment type="similarity">
    <text evidence="2">Belongs to the major facilitator superfamily.</text>
</comment>
<feature type="domain" description="Major facilitator superfamily (MFS) profile" evidence="9">
    <location>
        <begin position="81"/>
        <end position="556"/>
    </location>
</feature>
<organism evidence="10 12">
    <name type="scientific">Acanthaster planci</name>
    <name type="common">Crown-of-thorns starfish</name>
    <dbReference type="NCBI Taxonomy" id="133434"/>
    <lineage>
        <taxon>Eukaryota</taxon>
        <taxon>Metazoa</taxon>
        <taxon>Echinodermata</taxon>
        <taxon>Eleutherozoa</taxon>
        <taxon>Asterozoa</taxon>
        <taxon>Asteroidea</taxon>
        <taxon>Valvatacea</taxon>
        <taxon>Valvatida</taxon>
        <taxon>Acanthasteridae</taxon>
        <taxon>Acanthaster</taxon>
    </lineage>
</organism>
<feature type="transmembrane region" description="Helical" evidence="8">
    <location>
        <begin position="444"/>
        <end position="463"/>
    </location>
</feature>
<feature type="transmembrane region" description="Helical" evidence="8">
    <location>
        <begin position="151"/>
        <end position="173"/>
    </location>
</feature>
<feature type="transmembrane region" description="Helical" evidence="8">
    <location>
        <begin position="469"/>
        <end position="492"/>
    </location>
</feature>
<name>A0A8B7ZSQ3_ACAPL</name>
<evidence type="ECO:0000256" key="7">
    <source>
        <dbReference type="SAM" id="MobiDB-lite"/>
    </source>
</evidence>
<evidence type="ECO:0000256" key="1">
    <source>
        <dbReference type="ARBA" id="ARBA00004141"/>
    </source>
</evidence>
<dbReference type="PANTHER" id="PTHR23511">
    <property type="entry name" value="SYNAPTIC VESICLE GLYCOPROTEIN 2"/>
    <property type="match status" value="1"/>
</dbReference>
<feature type="region of interest" description="Disordered" evidence="7">
    <location>
        <begin position="1"/>
        <end position="56"/>
    </location>
</feature>
<dbReference type="PROSITE" id="PS50850">
    <property type="entry name" value="MFS"/>
    <property type="match status" value="1"/>
</dbReference>
<evidence type="ECO:0000256" key="8">
    <source>
        <dbReference type="SAM" id="Phobius"/>
    </source>
</evidence>
<dbReference type="Proteomes" id="UP000694845">
    <property type="component" value="Unplaced"/>
</dbReference>
<keyword evidence="6 8" id="KW-0472">Membrane</keyword>
<feature type="transmembrane region" description="Helical" evidence="8">
    <location>
        <begin position="82"/>
        <end position="109"/>
    </location>
</feature>
<feature type="transmembrane region" description="Helical" evidence="8">
    <location>
        <begin position="250"/>
        <end position="269"/>
    </location>
</feature>
<dbReference type="AlphaFoldDB" id="A0A8B7ZSQ3"/>
<keyword evidence="10" id="KW-1185">Reference proteome</keyword>
<dbReference type="GO" id="GO:0022857">
    <property type="term" value="F:transmembrane transporter activity"/>
    <property type="evidence" value="ECO:0007669"/>
    <property type="project" value="InterPro"/>
</dbReference>
<dbReference type="InterPro" id="IPR005829">
    <property type="entry name" value="Sugar_transporter_CS"/>
</dbReference>
<evidence type="ECO:0000256" key="3">
    <source>
        <dbReference type="ARBA" id="ARBA00022448"/>
    </source>
</evidence>
<dbReference type="InterPro" id="IPR005828">
    <property type="entry name" value="MFS_sugar_transport-like"/>
</dbReference>
<feature type="compositionally biased region" description="Basic and acidic residues" evidence="7">
    <location>
        <begin position="30"/>
        <end position="56"/>
    </location>
</feature>
<dbReference type="InterPro" id="IPR036259">
    <property type="entry name" value="MFS_trans_sf"/>
</dbReference>
<evidence type="ECO:0000313" key="11">
    <source>
        <dbReference type="RefSeq" id="XP_022107879.1"/>
    </source>
</evidence>
<feature type="transmembrane region" description="Helical" evidence="8">
    <location>
        <begin position="354"/>
        <end position="375"/>
    </location>
</feature>